<keyword evidence="3 6" id="KW-0238">DNA-binding</keyword>
<dbReference type="GO" id="GO:0003677">
    <property type="term" value="F:DNA binding"/>
    <property type="evidence" value="ECO:0007669"/>
    <property type="project" value="UniProtKB-KW"/>
</dbReference>
<name>A0A4R2LBX9_9GAMM</name>
<keyword evidence="2" id="KW-0805">Transcription regulation</keyword>
<dbReference type="Gene3D" id="3.40.190.10">
    <property type="entry name" value="Periplasmic binding protein-like II"/>
    <property type="match status" value="2"/>
</dbReference>
<dbReference type="FunFam" id="1.10.10.10:FF:000001">
    <property type="entry name" value="LysR family transcriptional regulator"/>
    <property type="match status" value="1"/>
</dbReference>
<gene>
    <name evidence="6" type="ORF">EV699_10379</name>
</gene>
<dbReference type="Pfam" id="PF03466">
    <property type="entry name" value="LysR_substrate"/>
    <property type="match status" value="1"/>
</dbReference>
<evidence type="ECO:0000259" key="5">
    <source>
        <dbReference type="PROSITE" id="PS50931"/>
    </source>
</evidence>
<dbReference type="Gene3D" id="1.10.10.10">
    <property type="entry name" value="Winged helix-like DNA-binding domain superfamily/Winged helix DNA-binding domain"/>
    <property type="match status" value="1"/>
</dbReference>
<dbReference type="GO" id="GO:0003700">
    <property type="term" value="F:DNA-binding transcription factor activity"/>
    <property type="evidence" value="ECO:0007669"/>
    <property type="project" value="InterPro"/>
</dbReference>
<keyword evidence="4" id="KW-0804">Transcription</keyword>
<dbReference type="InterPro" id="IPR005119">
    <property type="entry name" value="LysR_subst-bd"/>
</dbReference>
<dbReference type="Proteomes" id="UP000295765">
    <property type="component" value="Unassembled WGS sequence"/>
</dbReference>
<comment type="similarity">
    <text evidence="1">Belongs to the LysR transcriptional regulatory family.</text>
</comment>
<protein>
    <submittedName>
        <fullName evidence="6">DNA-binding transcriptional LysR family regulator</fullName>
    </submittedName>
</protein>
<evidence type="ECO:0000313" key="6">
    <source>
        <dbReference type="EMBL" id="TCO83034.1"/>
    </source>
</evidence>
<reference evidence="6 7" key="1">
    <citation type="submission" date="2019-03" db="EMBL/GenBank/DDBJ databases">
        <title>Genomic Encyclopedia of Type Strains, Phase IV (KMG-IV): sequencing the most valuable type-strain genomes for metagenomic binning, comparative biology and taxonomic classification.</title>
        <authorList>
            <person name="Goeker M."/>
        </authorList>
    </citation>
    <scope>NUCLEOTIDE SEQUENCE [LARGE SCALE GENOMIC DNA]</scope>
    <source>
        <strain evidence="6 7">DSM 25287</strain>
    </source>
</reference>
<dbReference type="InterPro" id="IPR000847">
    <property type="entry name" value="LysR_HTH_N"/>
</dbReference>
<proteinExistence type="inferred from homology"/>
<dbReference type="SUPFAM" id="SSF53850">
    <property type="entry name" value="Periplasmic binding protein-like II"/>
    <property type="match status" value="1"/>
</dbReference>
<evidence type="ECO:0000256" key="3">
    <source>
        <dbReference type="ARBA" id="ARBA00023125"/>
    </source>
</evidence>
<accession>A0A4R2LBX9</accession>
<dbReference type="InterPro" id="IPR050176">
    <property type="entry name" value="LTTR"/>
</dbReference>
<organism evidence="6 7">
    <name type="scientific">Plasticicumulans lactativorans</name>
    <dbReference type="NCBI Taxonomy" id="1133106"/>
    <lineage>
        <taxon>Bacteria</taxon>
        <taxon>Pseudomonadati</taxon>
        <taxon>Pseudomonadota</taxon>
        <taxon>Gammaproteobacteria</taxon>
        <taxon>Candidatus Competibacteraceae</taxon>
        <taxon>Plasticicumulans</taxon>
    </lineage>
</organism>
<keyword evidence="7" id="KW-1185">Reference proteome</keyword>
<dbReference type="AlphaFoldDB" id="A0A4R2LBX9"/>
<dbReference type="Pfam" id="PF00126">
    <property type="entry name" value="HTH_1"/>
    <property type="match status" value="1"/>
</dbReference>
<dbReference type="RefSeq" id="WP_243662534.1">
    <property type="nucleotide sequence ID" value="NZ_SLWY01000003.1"/>
</dbReference>
<evidence type="ECO:0000256" key="1">
    <source>
        <dbReference type="ARBA" id="ARBA00009437"/>
    </source>
</evidence>
<evidence type="ECO:0000256" key="2">
    <source>
        <dbReference type="ARBA" id="ARBA00023015"/>
    </source>
</evidence>
<dbReference type="EMBL" id="SLWY01000003">
    <property type="protein sequence ID" value="TCO83034.1"/>
    <property type="molecule type" value="Genomic_DNA"/>
</dbReference>
<sequence>MTHHKSRWVATMTPNLDIDCLRTFAAIADSGGFTQAAKHVHRTQSAVSMQVRKLEEAIGRPLFLRDGRGVTLTADGEALLAYARRLLGLHDEAVASLTRPDMVGVVRIGTPDDYVARFLPEVLARFARTHPRVQVEVLCESSMTLRELLPQGAIDLALITCAPGAESGEVVRHEPTVWATSERHLAHEAEPLPLALFQKGCWFRDWAIASLTRTGRAYRIAYTSPSIAGVLAAVSAGLAVTVLGRAMLPSGVRALSAEDGFPPLPSAAITLHRSTERRSPALDALAEHIAAAFDGEGFVQGVTPLRVVAGA</sequence>
<dbReference type="SUPFAM" id="SSF46785">
    <property type="entry name" value="Winged helix' DNA-binding domain"/>
    <property type="match status" value="1"/>
</dbReference>
<evidence type="ECO:0000256" key="4">
    <source>
        <dbReference type="ARBA" id="ARBA00023163"/>
    </source>
</evidence>
<dbReference type="PANTHER" id="PTHR30579">
    <property type="entry name" value="TRANSCRIPTIONAL REGULATOR"/>
    <property type="match status" value="1"/>
</dbReference>
<evidence type="ECO:0000313" key="7">
    <source>
        <dbReference type="Proteomes" id="UP000295765"/>
    </source>
</evidence>
<dbReference type="PRINTS" id="PR00039">
    <property type="entry name" value="HTHLYSR"/>
</dbReference>
<dbReference type="InterPro" id="IPR036390">
    <property type="entry name" value="WH_DNA-bd_sf"/>
</dbReference>
<comment type="caution">
    <text evidence="6">The sequence shown here is derived from an EMBL/GenBank/DDBJ whole genome shotgun (WGS) entry which is preliminary data.</text>
</comment>
<dbReference type="PROSITE" id="PS50931">
    <property type="entry name" value="HTH_LYSR"/>
    <property type="match status" value="1"/>
</dbReference>
<feature type="domain" description="HTH lysR-type" evidence="5">
    <location>
        <begin position="16"/>
        <end position="73"/>
    </location>
</feature>
<dbReference type="InterPro" id="IPR036388">
    <property type="entry name" value="WH-like_DNA-bd_sf"/>
</dbReference>
<dbReference type="PANTHER" id="PTHR30579:SF7">
    <property type="entry name" value="HTH-TYPE TRANSCRIPTIONAL REGULATOR LRHA-RELATED"/>
    <property type="match status" value="1"/>
</dbReference>